<organism evidence="1 2">
    <name type="scientific">Marilutibacter maris</name>
    <dbReference type="NCBI Taxonomy" id="1605891"/>
    <lineage>
        <taxon>Bacteria</taxon>
        <taxon>Pseudomonadati</taxon>
        <taxon>Pseudomonadota</taxon>
        <taxon>Gammaproteobacteria</taxon>
        <taxon>Lysobacterales</taxon>
        <taxon>Lysobacteraceae</taxon>
        <taxon>Marilutibacter</taxon>
    </lineage>
</organism>
<accession>A0A508AYB0</accession>
<protein>
    <submittedName>
        <fullName evidence="1">Uncharacterized protein</fullName>
    </submittedName>
</protein>
<dbReference type="AlphaFoldDB" id="A0A508AYB0"/>
<dbReference type="EMBL" id="VICD02000061">
    <property type="protein sequence ID" value="KAB8196221.1"/>
    <property type="molecule type" value="Genomic_DNA"/>
</dbReference>
<dbReference type="RefSeq" id="WP_141481527.1">
    <property type="nucleotide sequence ID" value="NZ_VICD02000061.1"/>
</dbReference>
<evidence type="ECO:0000313" key="1">
    <source>
        <dbReference type="EMBL" id="KAB8196221.1"/>
    </source>
</evidence>
<proteinExistence type="predicted"/>
<reference evidence="1 2" key="1">
    <citation type="submission" date="2019-10" db="EMBL/GenBank/DDBJ databases">
        <title>Lysobacter alkalisoli sp. nov., isolated from saline-alkaline soil.</title>
        <authorList>
            <person name="Sun J.-Q."/>
        </authorList>
    </citation>
    <scope>NUCLEOTIDE SEQUENCE [LARGE SCALE GENOMIC DNA]</scope>
    <source>
        <strain evidence="1 2">KCTC 42381</strain>
    </source>
</reference>
<dbReference type="Proteomes" id="UP000320431">
    <property type="component" value="Unassembled WGS sequence"/>
</dbReference>
<gene>
    <name evidence="1" type="ORF">FKV24_004550</name>
</gene>
<evidence type="ECO:0000313" key="2">
    <source>
        <dbReference type="Proteomes" id="UP000320431"/>
    </source>
</evidence>
<sequence>MQKPTATLVLAMLAAQSDASPTSFLHDPKVFRCSPAVVGPDDTLVLSKHSRALRELAVRGPDGGAPYFLVVGQLPAEMKPLMSSDQLGEASEVRIRVAELIGLRWSTDSLPEPVFTNPGIHEFWISTNLESEDGAHVCQVRYEPRGEHPGDTPPSDPT</sequence>
<name>A0A508AYB0_9GAMM</name>
<comment type="caution">
    <text evidence="1">The sequence shown here is derived from an EMBL/GenBank/DDBJ whole genome shotgun (WGS) entry which is preliminary data.</text>
</comment>